<sequence>MKSNKQLETHIPLVNFIADIIGPQCEVLLHDVVDVQNSVIAVRNGYISGRQLGCPLTDFGLELLENKIYLKHNAIVNYLSRTASGEKLRSSTYFIKDENDELIGMLCVNILVSPDNQVVKDLTDKLVNVLFANNGGGNTPGQENEKVVESLHSSIENVVESAISKVLDTYDIPVERMSIEEKTAIVQKLNANGIFKIKGAITKVASTLQTSESTIYRYLSSK</sequence>
<evidence type="ECO:0000259" key="2">
    <source>
        <dbReference type="Pfam" id="PF13309"/>
    </source>
</evidence>
<gene>
    <name evidence="3" type="ORF">SPTER_49420</name>
</gene>
<dbReference type="InterPro" id="IPR039445">
    <property type="entry name" value="DauR-like_HTH"/>
</dbReference>
<dbReference type="KEGG" id="sted:SPTER_49420"/>
<proteinExistence type="predicted"/>
<dbReference type="RefSeq" id="WP_144353134.1">
    <property type="nucleotide sequence ID" value="NZ_CP036260.1"/>
</dbReference>
<reference evidence="3 4" key="1">
    <citation type="submission" date="2019-02" db="EMBL/GenBank/DDBJ databases">
        <title>Closed genome of Sporomusa termitida DSM 4440.</title>
        <authorList>
            <person name="Poehlein A."/>
            <person name="Daniel R."/>
        </authorList>
    </citation>
    <scope>NUCLEOTIDE SEQUENCE [LARGE SCALE GENOMIC DNA]</scope>
    <source>
        <strain evidence="3 4">DSM 4440</strain>
        <plasmid evidence="4">pspter</plasmid>
    </source>
</reference>
<evidence type="ECO:0000313" key="4">
    <source>
        <dbReference type="Proteomes" id="UP000320776"/>
    </source>
</evidence>
<dbReference type="PANTHER" id="PTHR35568">
    <property type="entry name" value="TRANSCRIPTIONAL REGULATOR DAUR"/>
    <property type="match status" value="1"/>
</dbReference>
<geneLocation type="plasmid" evidence="4">
    <name>pspter</name>
</geneLocation>
<keyword evidence="3" id="KW-0614">Plasmid</keyword>
<dbReference type="Pfam" id="PF08348">
    <property type="entry name" value="PAS_6"/>
    <property type="match status" value="1"/>
</dbReference>
<dbReference type="EMBL" id="CP036260">
    <property type="protein sequence ID" value="QDR83451.1"/>
    <property type="molecule type" value="Genomic_DNA"/>
</dbReference>
<keyword evidence="4" id="KW-1185">Reference proteome</keyword>
<accession>A0A517E1H5</accession>
<name>A0A517E1H5_9FIRM</name>
<evidence type="ECO:0000313" key="3">
    <source>
        <dbReference type="EMBL" id="QDR83451.1"/>
    </source>
</evidence>
<dbReference type="AlphaFoldDB" id="A0A517E1H5"/>
<dbReference type="InterPro" id="IPR013559">
    <property type="entry name" value="YheO"/>
</dbReference>
<feature type="domain" description="YheO-like" evidence="1">
    <location>
        <begin position="7"/>
        <end position="113"/>
    </location>
</feature>
<protein>
    <submittedName>
        <fullName evidence="3">YheO-like PAS domain protein</fullName>
    </submittedName>
</protein>
<organism evidence="3 4">
    <name type="scientific">Sporomusa termitida</name>
    <dbReference type="NCBI Taxonomy" id="2377"/>
    <lineage>
        <taxon>Bacteria</taxon>
        <taxon>Bacillati</taxon>
        <taxon>Bacillota</taxon>
        <taxon>Negativicutes</taxon>
        <taxon>Selenomonadales</taxon>
        <taxon>Sporomusaceae</taxon>
        <taxon>Sporomusa</taxon>
    </lineage>
</organism>
<dbReference type="InterPro" id="IPR039446">
    <property type="entry name" value="DauR-like"/>
</dbReference>
<evidence type="ECO:0000259" key="1">
    <source>
        <dbReference type="Pfam" id="PF08348"/>
    </source>
</evidence>
<dbReference type="Pfam" id="PF13309">
    <property type="entry name" value="HTH_22"/>
    <property type="match status" value="1"/>
</dbReference>
<dbReference type="Proteomes" id="UP000320776">
    <property type="component" value="Plasmid pSPTER"/>
</dbReference>
<dbReference type="PANTHER" id="PTHR35568:SF1">
    <property type="entry name" value="TRANSCRIPTIONAL REGULATOR DAUR"/>
    <property type="match status" value="1"/>
</dbReference>
<dbReference type="OrthoDB" id="9796595at2"/>
<feature type="domain" description="Transcriptional regulator DauR-like HTH" evidence="2">
    <location>
        <begin position="159"/>
        <end position="219"/>
    </location>
</feature>